<evidence type="ECO:0008006" key="3">
    <source>
        <dbReference type="Google" id="ProtNLM"/>
    </source>
</evidence>
<organism evidence="1 2">
    <name type="scientific">Phytoactinopolyspora alkaliphila</name>
    <dbReference type="NCBI Taxonomy" id="1783498"/>
    <lineage>
        <taxon>Bacteria</taxon>
        <taxon>Bacillati</taxon>
        <taxon>Actinomycetota</taxon>
        <taxon>Actinomycetes</taxon>
        <taxon>Jiangellales</taxon>
        <taxon>Jiangellaceae</taxon>
        <taxon>Phytoactinopolyspora</taxon>
    </lineage>
</organism>
<proteinExistence type="predicted"/>
<sequence length="150" mass="16395">MTAIQVDLDIAEHLRATRDHLTANGIPAALGRKPPDTGWTAAPGQSPFVAYVVLWRISALEAPPFGLRVRHTEARPAIQTSCWGANPDQANDLLDEVKTLMLNGSLAVPGRKIQRVIHEPGASDVRDPDSTPPLYYSADRYRIWSLPAPP</sequence>
<evidence type="ECO:0000313" key="2">
    <source>
        <dbReference type="Proteomes" id="UP000469185"/>
    </source>
</evidence>
<dbReference type="RefSeq" id="WP_163819236.1">
    <property type="nucleotide sequence ID" value="NZ_JAAGOB010000007.1"/>
</dbReference>
<dbReference type="AlphaFoldDB" id="A0A6N9YNC3"/>
<accession>A0A6N9YNC3</accession>
<keyword evidence="2" id="KW-1185">Reference proteome</keyword>
<gene>
    <name evidence="1" type="ORF">G1H11_14145</name>
</gene>
<protein>
    <recommendedName>
        <fullName evidence="3">DUF3168 domain-containing protein</fullName>
    </recommendedName>
</protein>
<reference evidence="1 2" key="1">
    <citation type="submission" date="2020-02" db="EMBL/GenBank/DDBJ databases">
        <authorList>
            <person name="Li X.-J."/>
            <person name="Feng X.-M."/>
        </authorList>
    </citation>
    <scope>NUCLEOTIDE SEQUENCE [LARGE SCALE GENOMIC DNA]</scope>
    <source>
        <strain evidence="1 2">CGMCC 4.7225</strain>
    </source>
</reference>
<comment type="caution">
    <text evidence="1">The sequence shown here is derived from an EMBL/GenBank/DDBJ whole genome shotgun (WGS) entry which is preliminary data.</text>
</comment>
<name>A0A6N9YNC3_9ACTN</name>
<dbReference type="EMBL" id="JAAGOB010000007">
    <property type="protein sequence ID" value="NED96447.1"/>
    <property type="molecule type" value="Genomic_DNA"/>
</dbReference>
<evidence type="ECO:0000313" key="1">
    <source>
        <dbReference type="EMBL" id="NED96447.1"/>
    </source>
</evidence>
<dbReference type="Proteomes" id="UP000469185">
    <property type="component" value="Unassembled WGS sequence"/>
</dbReference>